<evidence type="ECO:0000313" key="2">
    <source>
        <dbReference type="EMBL" id="MCW7553180.1"/>
    </source>
</evidence>
<evidence type="ECO:0000313" key="3">
    <source>
        <dbReference type="Proteomes" id="UP001209854"/>
    </source>
</evidence>
<proteinExistence type="predicted"/>
<sequence length="158" mass="18700">MECQVINGWTILFHPLFSDQVEALIQEVKTLKEKHPDTYRKKNATKRLAAIRKLAFTVIPEDPGRPEYRQGATLGIDYKHWFRAKFFQQYRLFFRFDLKSKLIIYVWVNDEKTKRAYNTKNDAYAVFEKMLSNGNPPDSLDQLIDEARSKNHQQLSDN</sequence>
<dbReference type="EMBL" id="JAPFCC010000001">
    <property type="protein sequence ID" value="MCW7553180.1"/>
    <property type="molecule type" value="Genomic_DNA"/>
</dbReference>
<dbReference type="Pfam" id="PF11663">
    <property type="entry name" value="Toxin_YhaV"/>
    <property type="match status" value="1"/>
</dbReference>
<organism evidence="2 3">
    <name type="scientific">Endozoicomonas gorgoniicola</name>
    <dbReference type="NCBI Taxonomy" id="1234144"/>
    <lineage>
        <taxon>Bacteria</taxon>
        <taxon>Pseudomonadati</taxon>
        <taxon>Pseudomonadota</taxon>
        <taxon>Gammaproteobacteria</taxon>
        <taxon>Oceanospirillales</taxon>
        <taxon>Endozoicomonadaceae</taxon>
        <taxon>Endozoicomonas</taxon>
    </lineage>
</organism>
<dbReference type="Proteomes" id="UP001209854">
    <property type="component" value="Unassembled WGS sequence"/>
</dbReference>
<reference evidence="2 3" key="1">
    <citation type="submission" date="2022-10" db="EMBL/GenBank/DDBJ databases">
        <title>High-quality genome sequences of two octocoral-associated bacteria, Endozoicomonas euniceicola EF212 and Endozoicomonas gorgoniicola PS125.</title>
        <authorList>
            <person name="Chiou Y.-J."/>
            <person name="Chen Y.-H."/>
        </authorList>
    </citation>
    <scope>NUCLEOTIDE SEQUENCE [LARGE SCALE GENOMIC DNA]</scope>
    <source>
        <strain evidence="2 3">PS125</strain>
    </source>
</reference>
<protein>
    <submittedName>
        <fullName evidence="2">Type II toxin-antitoxin system YhaV family toxin</fullName>
    </submittedName>
</protein>
<accession>A0ABT3MUX3</accession>
<dbReference type="InterPro" id="IPR021679">
    <property type="entry name" value="Toxin_endonuclease_YhaV"/>
</dbReference>
<gene>
    <name evidence="2" type="ORF">NX722_11130</name>
</gene>
<name>A0ABT3MUX3_9GAMM</name>
<comment type="caution">
    <text evidence="2">The sequence shown here is derived from an EMBL/GenBank/DDBJ whole genome shotgun (WGS) entry which is preliminary data.</text>
</comment>
<evidence type="ECO:0000256" key="1">
    <source>
        <dbReference type="SAM" id="MobiDB-lite"/>
    </source>
</evidence>
<keyword evidence="3" id="KW-1185">Reference proteome</keyword>
<dbReference type="RefSeq" id="WP_262568036.1">
    <property type="nucleotide sequence ID" value="NZ_JAPFCC010000001.1"/>
</dbReference>
<feature type="region of interest" description="Disordered" evidence="1">
    <location>
        <begin position="138"/>
        <end position="158"/>
    </location>
</feature>